<dbReference type="Pfam" id="PF07730">
    <property type="entry name" value="HisKA_3"/>
    <property type="match status" value="1"/>
</dbReference>
<evidence type="ECO:0000313" key="8">
    <source>
        <dbReference type="Proteomes" id="UP000655044"/>
    </source>
</evidence>
<name>A0A8J3WEJ3_PLARO</name>
<proteinExistence type="predicted"/>
<feature type="transmembrane region" description="Helical" evidence="5">
    <location>
        <begin position="49"/>
        <end position="66"/>
    </location>
</feature>
<dbReference type="PANTHER" id="PTHR24421">
    <property type="entry name" value="NITRATE/NITRITE SENSOR PROTEIN NARX-RELATED"/>
    <property type="match status" value="1"/>
</dbReference>
<evidence type="ECO:0000256" key="1">
    <source>
        <dbReference type="ARBA" id="ARBA00022679"/>
    </source>
</evidence>
<dbReference type="InterPro" id="IPR050482">
    <property type="entry name" value="Sensor_HK_TwoCompSys"/>
</dbReference>
<dbReference type="Gene3D" id="3.30.565.10">
    <property type="entry name" value="Histidine kinase-like ATPase, C-terminal domain"/>
    <property type="match status" value="1"/>
</dbReference>
<feature type="transmembrane region" description="Helical" evidence="5">
    <location>
        <begin position="113"/>
        <end position="131"/>
    </location>
</feature>
<organism evidence="7 8">
    <name type="scientific">Planobispora rosea</name>
    <dbReference type="NCBI Taxonomy" id="35762"/>
    <lineage>
        <taxon>Bacteria</taxon>
        <taxon>Bacillati</taxon>
        <taxon>Actinomycetota</taxon>
        <taxon>Actinomycetes</taxon>
        <taxon>Streptosporangiales</taxon>
        <taxon>Streptosporangiaceae</taxon>
        <taxon>Planobispora</taxon>
    </lineage>
</organism>
<feature type="region of interest" description="Disordered" evidence="4">
    <location>
        <begin position="635"/>
        <end position="654"/>
    </location>
</feature>
<comment type="caution">
    <text evidence="7">The sequence shown here is derived from an EMBL/GenBank/DDBJ whole genome shotgun (WGS) entry which is preliminary data.</text>
</comment>
<evidence type="ECO:0000256" key="5">
    <source>
        <dbReference type="SAM" id="Phobius"/>
    </source>
</evidence>
<feature type="transmembrane region" description="Helical" evidence="5">
    <location>
        <begin position="143"/>
        <end position="162"/>
    </location>
</feature>
<feature type="transmembrane region" description="Helical" evidence="5">
    <location>
        <begin position="15"/>
        <end position="37"/>
    </location>
</feature>
<dbReference type="SUPFAM" id="SSF55874">
    <property type="entry name" value="ATPase domain of HSP90 chaperone/DNA topoisomerase II/histidine kinase"/>
    <property type="match status" value="1"/>
</dbReference>
<evidence type="ECO:0000256" key="3">
    <source>
        <dbReference type="ARBA" id="ARBA00023012"/>
    </source>
</evidence>
<keyword evidence="5" id="KW-0812">Transmembrane</keyword>
<reference evidence="7" key="1">
    <citation type="submission" date="2021-01" db="EMBL/GenBank/DDBJ databases">
        <title>Whole genome shotgun sequence of Planobispora rosea NBRC 15558.</title>
        <authorList>
            <person name="Komaki H."/>
            <person name="Tamura T."/>
        </authorList>
    </citation>
    <scope>NUCLEOTIDE SEQUENCE</scope>
    <source>
        <strain evidence="7">NBRC 15558</strain>
    </source>
</reference>
<feature type="transmembrane region" description="Helical" evidence="5">
    <location>
        <begin position="415"/>
        <end position="435"/>
    </location>
</feature>
<feature type="transmembrane region" description="Helical" evidence="5">
    <location>
        <begin position="317"/>
        <end position="336"/>
    </location>
</feature>
<dbReference type="PANTHER" id="PTHR24421:SF63">
    <property type="entry name" value="SENSOR HISTIDINE KINASE DESK"/>
    <property type="match status" value="1"/>
</dbReference>
<dbReference type="GO" id="GO:0016020">
    <property type="term" value="C:membrane"/>
    <property type="evidence" value="ECO:0007669"/>
    <property type="project" value="InterPro"/>
</dbReference>
<dbReference type="Proteomes" id="UP000655044">
    <property type="component" value="Unassembled WGS sequence"/>
</dbReference>
<evidence type="ECO:0000259" key="6">
    <source>
        <dbReference type="Pfam" id="PF07730"/>
    </source>
</evidence>
<sequence length="654" mass="68741">MGGSGGPRAGALPPLVGACSPVLFVLLGAVSAFVALFRMEPMPVGGAPMSAFLVIAVYAAQVLVALRGRSWRAVAVQGVLCWAPVVVFRGNWVVLDGFLAAAVLGAGHRVLRWPLFVLAAAAGTALHARVFPMPWPEAGQELAALWTILNVGAFAYGVPRLAGLVRRLHETRDELARLALVQERLRSSTRLHEVLGASLATVTVTLGRTSRRLHAALRVHETASRVPVTPGARRQDWDAPAVIPAAALHGVETGLETVSALARETLSRVRETADSYREPVVSPPDEDGDAPRAGWIVIGMSAAALVIWPILDIPHHRIVALTVLVAIAAVHITMVARPHRAGWLLPLQALLALAPLPLFGPDWMAATALLGASILVAQGGPGAWPLAAAAGALGAFWPQAGMDGIDHLHRLLPTWLWIIAFAVLSQLTRLLIDLADARARVVRMTVLTERLRVAKDVHDLMGFGLSAVALKCDLARRLLATDPVAARAHLAEALRIAGEAGRDLASLARGDRELSLEEEIAAARRVLASAGIEVRAGISGAVPACTGSVLAPVLREAVTNILRHSAARRVVITCVTDGPVRLRVTNDGAAASSAAREGTGLANLEARVSAVGGRLLTERECDRFSVVAVVPVPQQGAAAPRGEAPVPREEPPPG</sequence>
<evidence type="ECO:0000313" key="7">
    <source>
        <dbReference type="EMBL" id="GIH85021.1"/>
    </source>
</evidence>
<evidence type="ECO:0000256" key="4">
    <source>
        <dbReference type="SAM" id="MobiDB-lite"/>
    </source>
</evidence>
<feature type="transmembrane region" description="Helical" evidence="5">
    <location>
        <begin position="293"/>
        <end position="311"/>
    </location>
</feature>
<keyword evidence="3" id="KW-0902">Two-component regulatory system</keyword>
<keyword evidence="2" id="KW-0418">Kinase</keyword>
<feature type="transmembrane region" description="Helical" evidence="5">
    <location>
        <begin position="343"/>
        <end position="360"/>
    </location>
</feature>
<dbReference type="Gene3D" id="1.20.5.1930">
    <property type="match status" value="1"/>
</dbReference>
<dbReference type="GO" id="GO:0000155">
    <property type="term" value="F:phosphorelay sensor kinase activity"/>
    <property type="evidence" value="ECO:0007669"/>
    <property type="project" value="InterPro"/>
</dbReference>
<keyword evidence="5" id="KW-1133">Transmembrane helix</keyword>
<dbReference type="InterPro" id="IPR036890">
    <property type="entry name" value="HATPase_C_sf"/>
</dbReference>
<keyword evidence="1" id="KW-0808">Transferase</keyword>
<gene>
    <name evidence="7" type="ORF">Pro02_34290</name>
</gene>
<accession>A0A8J3WEJ3</accession>
<feature type="transmembrane region" description="Helical" evidence="5">
    <location>
        <begin position="86"/>
        <end position="106"/>
    </location>
</feature>
<keyword evidence="8" id="KW-1185">Reference proteome</keyword>
<dbReference type="GO" id="GO:0046983">
    <property type="term" value="F:protein dimerization activity"/>
    <property type="evidence" value="ECO:0007669"/>
    <property type="project" value="InterPro"/>
</dbReference>
<dbReference type="InterPro" id="IPR011712">
    <property type="entry name" value="Sig_transdc_His_kin_sub3_dim/P"/>
</dbReference>
<dbReference type="AlphaFoldDB" id="A0A8J3WEJ3"/>
<evidence type="ECO:0000256" key="2">
    <source>
        <dbReference type="ARBA" id="ARBA00022777"/>
    </source>
</evidence>
<dbReference type="CDD" id="cd16917">
    <property type="entry name" value="HATPase_UhpB-NarQ-NarX-like"/>
    <property type="match status" value="1"/>
</dbReference>
<protein>
    <recommendedName>
        <fullName evidence="6">Signal transduction histidine kinase subgroup 3 dimerisation and phosphoacceptor domain-containing protein</fullName>
    </recommendedName>
</protein>
<keyword evidence="5" id="KW-0472">Membrane</keyword>
<feature type="domain" description="Signal transduction histidine kinase subgroup 3 dimerisation and phosphoacceptor" evidence="6">
    <location>
        <begin position="449"/>
        <end position="508"/>
    </location>
</feature>
<dbReference type="EMBL" id="BOOI01000031">
    <property type="protein sequence ID" value="GIH85021.1"/>
    <property type="molecule type" value="Genomic_DNA"/>
</dbReference>
<dbReference type="RefSeq" id="WP_189242213.1">
    <property type="nucleotide sequence ID" value="NZ_BMQP01000011.1"/>
</dbReference>